<name>A0A1G2D5P3_9BACT</name>
<sequence length="67" mass="7912">MKQKIKILTFLVQRVNSSQYCFLMKHYVAVSCETTHATFEMVRRDEIKDMKRTVLKHISTELSTGNF</sequence>
<gene>
    <name evidence="2" type="ORF">A3D67_01455</name>
</gene>
<dbReference type="Proteomes" id="UP000178099">
    <property type="component" value="Unassembled WGS sequence"/>
</dbReference>
<reference evidence="2 3" key="1">
    <citation type="journal article" date="2016" name="Nat. Commun.">
        <title>Thousands of microbial genomes shed light on interconnected biogeochemical processes in an aquifer system.</title>
        <authorList>
            <person name="Anantharaman K."/>
            <person name="Brown C.T."/>
            <person name="Hug L.A."/>
            <person name="Sharon I."/>
            <person name="Castelle C.J."/>
            <person name="Probst A.J."/>
            <person name="Thomas B.C."/>
            <person name="Singh A."/>
            <person name="Wilkins M.J."/>
            <person name="Karaoz U."/>
            <person name="Brodie E.L."/>
            <person name="Williams K.H."/>
            <person name="Hubbard S.S."/>
            <person name="Banfield J.F."/>
        </authorList>
    </citation>
    <scope>NUCLEOTIDE SEQUENCE [LARGE SCALE GENOMIC DNA]</scope>
</reference>
<evidence type="ECO:0000313" key="2">
    <source>
        <dbReference type="EMBL" id="OGZ08913.1"/>
    </source>
</evidence>
<dbReference type="Pfam" id="PF11479">
    <property type="entry name" value="Suppressor_P21"/>
    <property type="match status" value="1"/>
</dbReference>
<proteinExistence type="predicted"/>
<comment type="caution">
    <text evidence="2">The sequence shown here is derived from an EMBL/GenBank/DDBJ whole genome shotgun (WGS) entry which is preliminary data.</text>
</comment>
<feature type="domain" description="RNA silencing suppressor P21 C-terminal" evidence="1">
    <location>
        <begin position="23"/>
        <end position="62"/>
    </location>
</feature>
<dbReference type="AlphaFoldDB" id="A0A1G2D5P3"/>
<dbReference type="EMBL" id="MHLN01000055">
    <property type="protein sequence ID" value="OGZ08913.1"/>
    <property type="molecule type" value="Genomic_DNA"/>
</dbReference>
<organism evidence="2 3">
    <name type="scientific">Candidatus Lloydbacteria bacterium RIFCSPHIGHO2_02_FULL_51_22</name>
    <dbReference type="NCBI Taxonomy" id="1798663"/>
    <lineage>
        <taxon>Bacteria</taxon>
        <taxon>Candidatus Lloydiibacteriota</taxon>
    </lineage>
</organism>
<evidence type="ECO:0000259" key="1">
    <source>
        <dbReference type="Pfam" id="PF11479"/>
    </source>
</evidence>
<dbReference type="InterPro" id="IPR021575">
    <property type="entry name" value="Suppressor_P21_C"/>
</dbReference>
<evidence type="ECO:0000313" key="3">
    <source>
        <dbReference type="Proteomes" id="UP000178099"/>
    </source>
</evidence>
<accession>A0A1G2D5P3</accession>
<protein>
    <recommendedName>
        <fullName evidence="1">RNA silencing suppressor P21 C-terminal domain-containing protein</fullName>
    </recommendedName>
</protein>